<dbReference type="OrthoDB" id="9425653at2759"/>
<dbReference type="Gene3D" id="2.10.60.10">
    <property type="entry name" value="CD59"/>
    <property type="match status" value="2"/>
</dbReference>
<keyword evidence="3" id="KW-0732">Signal</keyword>
<keyword evidence="2" id="KW-0964">Secreted</keyword>
<feature type="chain" id="PRO_5010526856" evidence="3">
    <location>
        <begin position="20"/>
        <end position="202"/>
    </location>
</feature>
<name>A0A1U7SQ55_ALLSI</name>
<dbReference type="Proteomes" id="UP000189705">
    <property type="component" value="Unplaced"/>
</dbReference>
<comment type="subcellular location">
    <subcellularLocation>
        <location evidence="1">Secreted</location>
    </subcellularLocation>
</comment>
<dbReference type="Pfam" id="PF00021">
    <property type="entry name" value="UPAR_LY6"/>
    <property type="match status" value="2"/>
</dbReference>
<dbReference type="InterPro" id="IPR050918">
    <property type="entry name" value="CNF-like_PLA2_Inhibitor"/>
</dbReference>
<dbReference type="SUPFAM" id="SSF57302">
    <property type="entry name" value="Snake toxin-like"/>
    <property type="match status" value="2"/>
</dbReference>
<evidence type="ECO:0000256" key="3">
    <source>
        <dbReference type="SAM" id="SignalP"/>
    </source>
</evidence>
<dbReference type="CDD" id="cd23571">
    <property type="entry name" value="TFP_LU_ECD_PINLYP_rpt1"/>
    <property type="match status" value="1"/>
</dbReference>
<dbReference type="eggNOG" id="ENOG502SRI1">
    <property type="taxonomic scope" value="Eukaryota"/>
</dbReference>
<dbReference type="STRING" id="38654.A0A1U7SQ55"/>
<sequence length="202" mass="20948">MHILLILGLLATLLAPGSGLSCEECFSLGGPCSGPVLPCGPGEDACMSGMGHYTLEGRTLLIAFRSCLEPGSCRTTHFSLTFRPGVTVRANVTCCHEDGCNMGVVELPSVSSVPNGRLCPSCYVEGAGQCKRMEPLPCTGAEDHCVEFTGTLSAGNMSLTKAAAGCGTPGACQKRVGVTKYARGIFDTLTRAVCYPAPHGEL</sequence>
<dbReference type="RefSeq" id="XP_006034556.1">
    <property type="nucleotide sequence ID" value="XM_006034494.3"/>
</dbReference>
<dbReference type="InParanoid" id="A0A1U7SQ55"/>
<dbReference type="GO" id="GO:0030154">
    <property type="term" value="P:cell differentiation"/>
    <property type="evidence" value="ECO:0007669"/>
    <property type="project" value="UniProtKB-ARBA"/>
</dbReference>
<keyword evidence="5" id="KW-1185">Reference proteome</keyword>
<dbReference type="KEGG" id="asn:102373173"/>
<evidence type="ECO:0000313" key="5">
    <source>
        <dbReference type="Proteomes" id="UP000189705"/>
    </source>
</evidence>
<dbReference type="PANTHER" id="PTHR20914">
    <property type="entry name" value="LY6/PLAUR DOMAIN-CONTAINING PROTEIN 8"/>
    <property type="match status" value="1"/>
</dbReference>
<dbReference type="GO" id="GO:0005576">
    <property type="term" value="C:extracellular region"/>
    <property type="evidence" value="ECO:0007669"/>
    <property type="project" value="UniProtKB-SubCell"/>
</dbReference>
<dbReference type="InterPro" id="IPR016054">
    <property type="entry name" value="LY6_UPA_recep-like"/>
</dbReference>
<feature type="domain" description="UPAR/Ly6" evidence="4">
    <location>
        <begin position="116"/>
        <end position="173"/>
    </location>
</feature>
<reference evidence="6" key="1">
    <citation type="submission" date="2025-08" db="UniProtKB">
        <authorList>
            <consortium name="RefSeq"/>
        </authorList>
    </citation>
    <scope>IDENTIFICATION</scope>
</reference>
<evidence type="ECO:0000256" key="1">
    <source>
        <dbReference type="ARBA" id="ARBA00004613"/>
    </source>
</evidence>
<gene>
    <name evidence="6" type="primary">LOC102373173</name>
</gene>
<keyword evidence="6" id="KW-0593">Phospholipase A2 inhibitor</keyword>
<dbReference type="InterPro" id="IPR045860">
    <property type="entry name" value="Snake_toxin-like_sf"/>
</dbReference>
<evidence type="ECO:0000259" key="4">
    <source>
        <dbReference type="Pfam" id="PF00021"/>
    </source>
</evidence>
<dbReference type="AlphaFoldDB" id="A0A1U7SQ55"/>
<evidence type="ECO:0000313" key="6">
    <source>
        <dbReference type="RefSeq" id="XP_006034556.1"/>
    </source>
</evidence>
<feature type="signal peptide" evidence="3">
    <location>
        <begin position="1"/>
        <end position="19"/>
    </location>
</feature>
<dbReference type="PANTHER" id="PTHR20914:SF9">
    <property type="entry name" value="COILED, ISOFORM A"/>
    <property type="match status" value="1"/>
</dbReference>
<dbReference type="CDD" id="cd23572">
    <property type="entry name" value="TFP_LU_ECD_PINLYP_rpt2"/>
    <property type="match status" value="1"/>
</dbReference>
<proteinExistence type="predicted"/>
<feature type="domain" description="UPAR/Ly6" evidence="4">
    <location>
        <begin position="19"/>
        <end position="102"/>
    </location>
</feature>
<dbReference type="GeneID" id="102373173"/>
<protein>
    <submittedName>
        <fullName evidence="6">Phospholipase A2 inhibitor and Ly6/PLAUR domain-containing protein-like</fullName>
    </submittedName>
</protein>
<accession>A0A1U7SQ55</accession>
<dbReference type="GO" id="GO:0019834">
    <property type="term" value="F:phospholipase A2 inhibitor activity"/>
    <property type="evidence" value="ECO:0007669"/>
    <property type="project" value="UniProtKB-KW"/>
</dbReference>
<organism evidence="5 6">
    <name type="scientific">Alligator sinensis</name>
    <name type="common">Chinese alligator</name>
    <dbReference type="NCBI Taxonomy" id="38654"/>
    <lineage>
        <taxon>Eukaryota</taxon>
        <taxon>Metazoa</taxon>
        <taxon>Chordata</taxon>
        <taxon>Craniata</taxon>
        <taxon>Vertebrata</taxon>
        <taxon>Euteleostomi</taxon>
        <taxon>Archelosauria</taxon>
        <taxon>Archosauria</taxon>
        <taxon>Crocodylia</taxon>
        <taxon>Alligatoridae</taxon>
        <taxon>Alligatorinae</taxon>
        <taxon>Alligator</taxon>
    </lineage>
</organism>
<evidence type="ECO:0000256" key="2">
    <source>
        <dbReference type="ARBA" id="ARBA00022525"/>
    </source>
</evidence>